<feature type="region of interest" description="Disordered" evidence="14">
    <location>
        <begin position="500"/>
        <end position="582"/>
    </location>
</feature>
<comment type="cofactor">
    <cofactor evidence="1">
        <name>FAD</name>
        <dbReference type="ChEBI" id="CHEBI:57692"/>
    </cofactor>
</comment>
<dbReference type="GO" id="GO:0003904">
    <property type="term" value="F:deoxyribodipyrimidine photo-lyase activity"/>
    <property type="evidence" value="ECO:0007669"/>
    <property type="project" value="UniProtKB-EC"/>
</dbReference>
<dbReference type="FunFam" id="1.25.40.80:FF:000004">
    <property type="entry name" value="Deoxyribodipyrimidine photolyase"/>
    <property type="match status" value="1"/>
</dbReference>
<dbReference type="SUPFAM" id="SSF48173">
    <property type="entry name" value="Cryptochrome/photolyase FAD-binding domain"/>
    <property type="match status" value="1"/>
</dbReference>
<dbReference type="InterPro" id="IPR006050">
    <property type="entry name" value="DNA_photolyase_N"/>
</dbReference>
<keyword evidence="8" id="KW-0238">DNA-binding</keyword>
<comment type="function">
    <text evidence="13">Involved in repair of UV radiation-induced DNA damage. Catalyzes the light-dependent monomerization (300-600 nm) of cyclobutylpyrimidine dimers (CPDs), which are formed between adjacent bases on the same DNA strand upon exposure to ultraviolet radiation. Required for plant survival in the presence of UV-B light. Not involved in the repair of (6-4) photoproducts.</text>
</comment>
<dbReference type="InterPro" id="IPR036155">
    <property type="entry name" value="Crypto/Photolyase_N_sf"/>
</dbReference>
<sequence length="582" mass="63867">MGTKRKAPEEPAAAEVETAGKKPALEAAAPGGLVNPKRVRVLKAGSVGKGPVVLWMSRDQRMNDNWALLHAIEAARGAAGGEAQVAVAFNLVPAFLGAGARQFGFMLRGLRQLQPRLEEKGIAFFMLKGDPAQTIPDLVTHLDAGLLVTDYSPLRLGRQWREQVCAAVRVPVHEVDAHNVVPVWAASDKREIGARTLRPKIHRHLPEFLREFPEVPSLPPWSHPVKPEPVEWEALLDEVLTRGSAVPEVDWCAPGEEAALAALTGPGGFLTASRLSLYDTKRNDPATPRALSNLSPYLHFGQLAPQRAALEAAKHRAKYKAAVESFLEELVVRRELSDNFCHYTPNYDSLDCAAEWAKESLNKHRVDKREFVYTREQLEAGRTHDELWNASQLEMVHRGKMHGFMRMYWAKKILEWTNGPEEAIEIAIYLNDRYELDGRDPSGYVGVMWSMAGIHDMGWTERPIFGKIRYMNYNGCKRKFDIKAYCAYVDRIVSEAKAKRRQQQQAGKPAAGAAAPAVGTGPSGSGSAAAAAAAKAEVKEEPEEEQEEAGSAGKAEGTVKPAAKKARVAKSPASGSKRKGDS</sequence>
<dbReference type="Gene3D" id="1.10.579.10">
    <property type="entry name" value="DNA Cyclobutane Dipyrimidine Photolyase, subunit A, domain 3"/>
    <property type="match status" value="1"/>
</dbReference>
<feature type="compositionally biased region" description="Low complexity" evidence="14">
    <location>
        <begin position="549"/>
        <end position="561"/>
    </location>
</feature>
<dbReference type="InterPro" id="IPR032673">
    <property type="entry name" value="DNA_photolyase_2_CS"/>
</dbReference>
<organism evidence="16 17">
    <name type="scientific">Gonium pectorale</name>
    <name type="common">Green alga</name>
    <dbReference type="NCBI Taxonomy" id="33097"/>
    <lineage>
        <taxon>Eukaryota</taxon>
        <taxon>Viridiplantae</taxon>
        <taxon>Chlorophyta</taxon>
        <taxon>core chlorophytes</taxon>
        <taxon>Chlorophyceae</taxon>
        <taxon>CS clade</taxon>
        <taxon>Chlamydomonadales</taxon>
        <taxon>Volvocaceae</taxon>
        <taxon>Gonium</taxon>
    </lineage>
</organism>
<name>A0A150GND0_GONPE</name>
<evidence type="ECO:0000313" key="16">
    <source>
        <dbReference type="EMBL" id="KXZ51329.1"/>
    </source>
</evidence>
<dbReference type="Gene3D" id="3.40.50.620">
    <property type="entry name" value="HUPs"/>
    <property type="match status" value="1"/>
</dbReference>
<dbReference type="PROSITE" id="PS01084">
    <property type="entry name" value="DNA_PHOTOLYASES_2_2"/>
    <property type="match status" value="1"/>
</dbReference>
<comment type="similarity">
    <text evidence="2">Belongs to the DNA photolyase class-2 family.</text>
</comment>
<gene>
    <name evidence="16" type="ORF">GPECTOR_13g816</name>
</gene>
<evidence type="ECO:0000256" key="7">
    <source>
        <dbReference type="ARBA" id="ARBA00022827"/>
    </source>
</evidence>
<proteinExistence type="inferred from homology"/>
<dbReference type="InterPro" id="IPR052219">
    <property type="entry name" value="Photolyase_Class-2"/>
</dbReference>
<evidence type="ECO:0000313" key="17">
    <source>
        <dbReference type="Proteomes" id="UP000075714"/>
    </source>
</evidence>
<comment type="caution">
    <text evidence="16">The sequence shown here is derived from an EMBL/GenBank/DDBJ whole genome shotgun (WGS) entry which is preliminary data.</text>
</comment>
<evidence type="ECO:0000256" key="10">
    <source>
        <dbReference type="ARBA" id="ARBA00023239"/>
    </source>
</evidence>
<evidence type="ECO:0000256" key="1">
    <source>
        <dbReference type="ARBA" id="ARBA00001974"/>
    </source>
</evidence>
<evidence type="ECO:0000256" key="11">
    <source>
        <dbReference type="ARBA" id="ARBA00031671"/>
    </source>
</evidence>
<dbReference type="STRING" id="33097.A0A150GND0"/>
<dbReference type="Pfam" id="PF00875">
    <property type="entry name" value="DNA_photolyase"/>
    <property type="match status" value="1"/>
</dbReference>
<dbReference type="AlphaFoldDB" id="A0A150GND0"/>
<keyword evidence="6" id="KW-0227">DNA damage</keyword>
<keyword evidence="5" id="KW-0285">Flavoprotein</keyword>
<dbReference type="InterPro" id="IPR008148">
    <property type="entry name" value="DNA_photolyase_2"/>
</dbReference>
<dbReference type="EMBL" id="LSYV01000014">
    <property type="protein sequence ID" value="KXZ51329.1"/>
    <property type="molecule type" value="Genomic_DNA"/>
</dbReference>
<dbReference type="OrthoDB" id="496749at2759"/>
<feature type="compositionally biased region" description="Low complexity" evidence="14">
    <location>
        <begin position="503"/>
        <end position="535"/>
    </location>
</feature>
<dbReference type="PANTHER" id="PTHR10211:SF0">
    <property type="entry name" value="DEOXYRIBODIPYRIMIDINE PHOTO-LYASE"/>
    <property type="match status" value="1"/>
</dbReference>
<dbReference type="SUPFAM" id="SSF52425">
    <property type="entry name" value="Cryptochrome/photolyase, N-terminal domain"/>
    <property type="match status" value="1"/>
</dbReference>
<keyword evidence="7" id="KW-0274">FAD</keyword>
<keyword evidence="17" id="KW-1185">Reference proteome</keyword>
<protein>
    <recommendedName>
        <fullName evidence="4">Deoxyribodipyrimidine photo-lyase</fullName>
        <ecNumber evidence="3">4.1.99.3</ecNumber>
    </recommendedName>
    <alternativeName>
        <fullName evidence="11">DNA photolyase</fullName>
    </alternativeName>
</protein>
<feature type="region of interest" description="Disordered" evidence="14">
    <location>
        <begin position="1"/>
        <end position="22"/>
    </location>
</feature>
<evidence type="ECO:0000256" key="2">
    <source>
        <dbReference type="ARBA" id="ARBA00006409"/>
    </source>
</evidence>
<evidence type="ECO:0000256" key="12">
    <source>
        <dbReference type="ARBA" id="ARBA00033999"/>
    </source>
</evidence>
<dbReference type="Proteomes" id="UP000075714">
    <property type="component" value="Unassembled WGS sequence"/>
</dbReference>
<dbReference type="PROSITE" id="PS01083">
    <property type="entry name" value="DNA_PHOTOLYASES_2_1"/>
    <property type="match status" value="1"/>
</dbReference>
<evidence type="ECO:0000256" key="9">
    <source>
        <dbReference type="ARBA" id="ARBA00023204"/>
    </source>
</evidence>
<dbReference type="FunFam" id="3.40.50.620:FF:000110">
    <property type="entry name" value="Deoxyribodipyrimidine photolyase"/>
    <property type="match status" value="1"/>
</dbReference>
<evidence type="ECO:0000256" key="13">
    <source>
        <dbReference type="ARBA" id="ARBA00055119"/>
    </source>
</evidence>
<dbReference type="Gene3D" id="1.25.40.80">
    <property type="match status" value="1"/>
</dbReference>
<dbReference type="FunFam" id="1.10.579.10:FF:000002">
    <property type="entry name" value="Deoxyribodipyrimidine photolyase"/>
    <property type="match status" value="1"/>
</dbReference>
<dbReference type="NCBIfam" id="TIGR00591">
    <property type="entry name" value="phr2"/>
    <property type="match status" value="1"/>
</dbReference>
<reference evidence="17" key="1">
    <citation type="journal article" date="2016" name="Nat. Commun.">
        <title>The Gonium pectorale genome demonstrates co-option of cell cycle regulation during the evolution of multicellularity.</title>
        <authorList>
            <person name="Hanschen E.R."/>
            <person name="Marriage T.N."/>
            <person name="Ferris P.J."/>
            <person name="Hamaji T."/>
            <person name="Toyoda A."/>
            <person name="Fujiyama A."/>
            <person name="Neme R."/>
            <person name="Noguchi H."/>
            <person name="Minakuchi Y."/>
            <person name="Suzuki M."/>
            <person name="Kawai-Toyooka H."/>
            <person name="Smith D.R."/>
            <person name="Sparks H."/>
            <person name="Anderson J."/>
            <person name="Bakaric R."/>
            <person name="Luria V."/>
            <person name="Karger A."/>
            <person name="Kirschner M.W."/>
            <person name="Durand P.M."/>
            <person name="Michod R.E."/>
            <person name="Nozaki H."/>
            <person name="Olson B.J."/>
        </authorList>
    </citation>
    <scope>NUCLEOTIDE SEQUENCE [LARGE SCALE GENOMIC DNA]</scope>
    <source>
        <strain evidence="17">NIES-2863</strain>
    </source>
</reference>
<evidence type="ECO:0000256" key="8">
    <source>
        <dbReference type="ARBA" id="ARBA00023125"/>
    </source>
</evidence>
<keyword evidence="10" id="KW-0456">Lyase</keyword>
<comment type="catalytic activity">
    <reaction evidence="12">
        <text>cyclobutadipyrimidine (in DNA) = 2 pyrimidine residues (in DNA).</text>
        <dbReference type="EC" id="4.1.99.3"/>
    </reaction>
</comment>
<dbReference type="InterPro" id="IPR036134">
    <property type="entry name" value="Crypto/Photolyase_FAD-like_sf"/>
</dbReference>
<dbReference type="GO" id="GO:0009650">
    <property type="term" value="P:UV protection"/>
    <property type="evidence" value="ECO:0007669"/>
    <property type="project" value="UniProtKB-ARBA"/>
</dbReference>
<evidence type="ECO:0000256" key="14">
    <source>
        <dbReference type="SAM" id="MobiDB-lite"/>
    </source>
</evidence>
<dbReference type="PROSITE" id="PS51645">
    <property type="entry name" value="PHR_CRY_ALPHA_BETA"/>
    <property type="match status" value="1"/>
</dbReference>
<evidence type="ECO:0000256" key="3">
    <source>
        <dbReference type="ARBA" id="ARBA00013149"/>
    </source>
</evidence>
<dbReference type="GO" id="GO:0003677">
    <property type="term" value="F:DNA binding"/>
    <property type="evidence" value="ECO:0007669"/>
    <property type="project" value="UniProtKB-KW"/>
</dbReference>
<evidence type="ECO:0000259" key="15">
    <source>
        <dbReference type="PROSITE" id="PS51645"/>
    </source>
</evidence>
<dbReference type="GO" id="GO:0000719">
    <property type="term" value="P:photoreactive repair"/>
    <property type="evidence" value="ECO:0007669"/>
    <property type="project" value="TreeGrafter"/>
</dbReference>
<accession>A0A150GND0</accession>
<dbReference type="PANTHER" id="PTHR10211">
    <property type="entry name" value="DEOXYRIBODIPYRIMIDINE PHOTOLYASE"/>
    <property type="match status" value="1"/>
</dbReference>
<evidence type="ECO:0000256" key="4">
    <source>
        <dbReference type="ARBA" id="ARBA00014046"/>
    </source>
</evidence>
<feature type="domain" description="Photolyase/cryptochrome alpha/beta" evidence="15">
    <location>
        <begin position="50"/>
        <end position="183"/>
    </location>
</feature>
<evidence type="ECO:0000256" key="6">
    <source>
        <dbReference type="ARBA" id="ARBA00022763"/>
    </source>
</evidence>
<dbReference type="InterPro" id="IPR014729">
    <property type="entry name" value="Rossmann-like_a/b/a_fold"/>
</dbReference>
<evidence type="ECO:0000256" key="5">
    <source>
        <dbReference type="ARBA" id="ARBA00022630"/>
    </source>
</evidence>
<dbReference type="EC" id="4.1.99.3" evidence="3"/>
<keyword evidence="9" id="KW-0234">DNA repair</keyword>